<keyword evidence="5" id="KW-1185">Reference proteome</keyword>
<evidence type="ECO:0000256" key="3">
    <source>
        <dbReference type="ARBA" id="ARBA00022927"/>
    </source>
</evidence>
<name>A0A1J4KBG9_9EUKA</name>
<dbReference type="EMBL" id="MLAK01000659">
    <property type="protein sequence ID" value="OHT08761.1"/>
    <property type="molecule type" value="Genomic_DNA"/>
</dbReference>
<dbReference type="RefSeq" id="XP_068361897.1">
    <property type="nucleotide sequence ID" value="XM_068502692.1"/>
</dbReference>
<evidence type="ECO:0000313" key="4">
    <source>
        <dbReference type="EMBL" id="OHT08761.1"/>
    </source>
</evidence>
<dbReference type="SUPFAM" id="SSF48371">
    <property type="entry name" value="ARM repeat"/>
    <property type="match status" value="1"/>
</dbReference>
<dbReference type="InterPro" id="IPR016024">
    <property type="entry name" value="ARM-type_fold"/>
</dbReference>
<evidence type="ECO:0000256" key="2">
    <source>
        <dbReference type="ARBA" id="ARBA00022448"/>
    </source>
</evidence>
<dbReference type="GO" id="GO:0015031">
    <property type="term" value="P:protein transport"/>
    <property type="evidence" value="ECO:0007669"/>
    <property type="project" value="UniProtKB-KW"/>
</dbReference>
<keyword evidence="2" id="KW-0813">Transport</keyword>
<dbReference type="Proteomes" id="UP000179807">
    <property type="component" value="Unassembled WGS sequence"/>
</dbReference>
<comment type="caution">
    <text evidence="4">The sequence shown here is derived from an EMBL/GenBank/DDBJ whole genome shotgun (WGS) entry which is preliminary data.</text>
</comment>
<dbReference type="Gene3D" id="1.25.10.10">
    <property type="entry name" value="Leucine-rich Repeat Variant"/>
    <property type="match status" value="2"/>
</dbReference>
<dbReference type="PANTHER" id="PTHR23316">
    <property type="entry name" value="IMPORTIN ALPHA"/>
    <property type="match status" value="1"/>
</dbReference>
<sequence>MIFIQYLWYFLRKSSYDHETFRMNDSQLTNAFSNGKDSPKYFQSRAKKDDFLLRNQSKLTKMVIEIQQPLSPKLAQIYAQMAELHEKSDFTAMTQEMTKLFSYALDNFVDYDKNFEDFGMYTIIFDCLTKKMPISLRKATIAFLSNVFQNPNTIILSNMFNNGIIQILSSILYENIESLQYPVLQCVINISADSQIYRDEVLKLFKLDALRFLMCNSNKKIAKSAARLVAAFCQFPLDTKSLESILNFFIDVFLEVSRELLPTLVNVMISFVNSNEACQLFVSKSEESSNTILKVFESLLSEPNPQTVINTLIFVDKLAEGYKNIVDFDYLKILMLIQTDNDKISYYAIRVISNAIVLNPQISQLVIDNNFMPQILEVYSNGSGNSRIETVFLMTNLVRQSNQQIFDLLCKNYQLVTIFVDALNVEEQELVDSIICALTKMMQSEISNPTQKKIRDQFYGASGNEVIEMLINSENNAISQQAYAFHSLVLEERKPFEFVLS</sequence>
<evidence type="ECO:0008006" key="6">
    <source>
        <dbReference type="Google" id="ProtNLM"/>
    </source>
</evidence>
<dbReference type="GeneID" id="94837396"/>
<dbReference type="InterPro" id="IPR011989">
    <property type="entry name" value="ARM-like"/>
</dbReference>
<accession>A0A1J4KBG9</accession>
<proteinExistence type="inferred from homology"/>
<evidence type="ECO:0000256" key="1">
    <source>
        <dbReference type="ARBA" id="ARBA00010394"/>
    </source>
</evidence>
<protein>
    <recommendedName>
        <fullName evidence="6">Armadillo repeat-containing domain-containing protein</fullName>
    </recommendedName>
</protein>
<comment type="similarity">
    <text evidence="1">Belongs to the importin alpha family.</text>
</comment>
<gene>
    <name evidence="4" type="ORF">TRFO_22680</name>
</gene>
<dbReference type="VEuPathDB" id="TrichDB:TRFO_22680"/>
<dbReference type="AlphaFoldDB" id="A0A1J4KBG9"/>
<organism evidence="4 5">
    <name type="scientific">Tritrichomonas foetus</name>
    <dbReference type="NCBI Taxonomy" id="1144522"/>
    <lineage>
        <taxon>Eukaryota</taxon>
        <taxon>Metamonada</taxon>
        <taxon>Parabasalia</taxon>
        <taxon>Tritrichomonadida</taxon>
        <taxon>Tritrichomonadidae</taxon>
        <taxon>Tritrichomonas</taxon>
    </lineage>
</organism>
<evidence type="ECO:0000313" key="5">
    <source>
        <dbReference type="Proteomes" id="UP000179807"/>
    </source>
</evidence>
<reference evidence="4" key="1">
    <citation type="submission" date="2016-10" db="EMBL/GenBank/DDBJ databases">
        <authorList>
            <person name="Benchimol M."/>
            <person name="Almeida L.G."/>
            <person name="Vasconcelos A.T."/>
            <person name="Perreira-Neves A."/>
            <person name="Rosa I.A."/>
            <person name="Tasca T."/>
            <person name="Bogo M.R."/>
            <person name="de Souza W."/>
        </authorList>
    </citation>
    <scope>NUCLEOTIDE SEQUENCE [LARGE SCALE GENOMIC DNA]</scope>
    <source>
        <strain evidence="4">K</strain>
    </source>
</reference>
<keyword evidence="3" id="KW-0653">Protein transport</keyword>